<dbReference type="Proteomes" id="UP000547879">
    <property type="component" value="Unassembled WGS sequence"/>
</dbReference>
<comment type="caution">
    <text evidence="2">The sequence shown here is derived from an EMBL/GenBank/DDBJ whole genome shotgun (WGS) entry which is preliminary data.</text>
</comment>
<reference evidence="2 3" key="1">
    <citation type="submission" date="2020-08" db="EMBL/GenBank/DDBJ databases">
        <title>Genomic Encyclopedia of Type Strains, Phase IV (KMG-IV): sequencing the most valuable type-strain genomes for metagenomic binning, comparative biology and taxonomic classification.</title>
        <authorList>
            <person name="Goeker M."/>
        </authorList>
    </citation>
    <scope>NUCLEOTIDE SEQUENCE [LARGE SCALE GENOMIC DNA]</scope>
    <source>
        <strain evidence="2 3">DSM 100734</strain>
    </source>
</reference>
<proteinExistence type="predicted"/>
<protein>
    <recommendedName>
        <fullName evidence="4">Transmembrane protein</fullName>
    </recommendedName>
</protein>
<name>A0A7W9Y9X4_9HYPH</name>
<keyword evidence="3" id="KW-1185">Reference proteome</keyword>
<organism evidence="2 3">
    <name type="scientific">Rhizobium wenxiniae</name>
    <dbReference type="NCBI Taxonomy" id="1737357"/>
    <lineage>
        <taxon>Bacteria</taxon>
        <taxon>Pseudomonadati</taxon>
        <taxon>Pseudomonadota</taxon>
        <taxon>Alphaproteobacteria</taxon>
        <taxon>Hyphomicrobiales</taxon>
        <taxon>Rhizobiaceae</taxon>
        <taxon>Rhizobium/Agrobacterium group</taxon>
        <taxon>Rhizobium</taxon>
    </lineage>
</organism>
<evidence type="ECO:0000313" key="2">
    <source>
        <dbReference type="EMBL" id="MBB6164732.1"/>
    </source>
</evidence>
<dbReference type="EMBL" id="JACHEG010000006">
    <property type="protein sequence ID" value="MBB6164732.1"/>
    <property type="molecule type" value="Genomic_DNA"/>
</dbReference>
<keyword evidence="1" id="KW-0812">Transmembrane</keyword>
<evidence type="ECO:0000313" key="3">
    <source>
        <dbReference type="Proteomes" id="UP000547879"/>
    </source>
</evidence>
<feature type="transmembrane region" description="Helical" evidence="1">
    <location>
        <begin position="111"/>
        <end position="133"/>
    </location>
</feature>
<dbReference type="RefSeq" id="WP_183995459.1">
    <property type="nucleotide sequence ID" value="NZ_BMHW01000005.1"/>
</dbReference>
<evidence type="ECO:0008006" key="4">
    <source>
        <dbReference type="Google" id="ProtNLM"/>
    </source>
</evidence>
<feature type="transmembrane region" description="Helical" evidence="1">
    <location>
        <begin position="263"/>
        <end position="283"/>
    </location>
</feature>
<gene>
    <name evidence="2" type="ORF">HNQ72_004577</name>
</gene>
<feature type="transmembrane region" description="Helical" evidence="1">
    <location>
        <begin position="25"/>
        <end position="51"/>
    </location>
</feature>
<feature type="transmembrane region" description="Helical" evidence="1">
    <location>
        <begin position="63"/>
        <end position="86"/>
    </location>
</feature>
<keyword evidence="1" id="KW-1133">Transmembrane helix</keyword>
<keyword evidence="1" id="KW-0472">Membrane</keyword>
<sequence length="299" mass="30555">MPIYQSGVSDVGVESSVSALSWGPVIGGAIASSAIALILLLLGAGVGLTMVSPWAGESASFTTVSVTAAIWFVVVQWLASALGGYLTGRLRTKWVGVHTDEVFFRDTAHGFLTWALATVVIAGLAGSAFTSLIGGGVQAITPAASTASIAGASASKGDDVGPDMATGYFTDVLLRPQDLRNRAQSDDAAAAAEVSRILLKSAAAGNMPEEDRTYLSAVVASRTGLTPDEANQRVAAVLQSIERTKVETQRAADEARKSASTTAMLGAVSLLIGAFIASAAAAIGGRQRDDEEAALITKL</sequence>
<accession>A0A7W9Y9X4</accession>
<evidence type="ECO:0000256" key="1">
    <source>
        <dbReference type="SAM" id="Phobius"/>
    </source>
</evidence>
<dbReference type="AlphaFoldDB" id="A0A7W9Y9X4"/>